<keyword evidence="5" id="KW-0408">Iron</keyword>
<dbReference type="AlphaFoldDB" id="A0A1H7WRH9"/>
<evidence type="ECO:0000313" key="8">
    <source>
        <dbReference type="EMBL" id="SEM24083.1"/>
    </source>
</evidence>
<dbReference type="GO" id="GO:0030313">
    <property type="term" value="C:cell envelope"/>
    <property type="evidence" value="ECO:0007669"/>
    <property type="project" value="UniProtKB-SubCell"/>
</dbReference>
<dbReference type="PROSITE" id="PS51379">
    <property type="entry name" value="4FE4S_FER_2"/>
    <property type="match status" value="2"/>
</dbReference>
<dbReference type="InterPro" id="IPR017896">
    <property type="entry name" value="4Fe4S_Fe-S-bd"/>
</dbReference>
<dbReference type="GO" id="GO:0046872">
    <property type="term" value="F:metal ion binding"/>
    <property type="evidence" value="ECO:0007669"/>
    <property type="project" value="UniProtKB-KW"/>
</dbReference>
<dbReference type="Pfam" id="PF13247">
    <property type="entry name" value="Fer4_11"/>
    <property type="match status" value="1"/>
</dbReference>
<evidence type="ECO:0000259" key="7">
    <source>
        <dbReference type="PROSITE" id="PS51379"/>
    </source>
</evidence>
<feature type="domain" description="4Fe-4S ferredoxin-type" evidence="7">
    <location>
        <begin position="45"/>
        <end position="76"/>
    </location>
</feature>
<evidence type="ECO:0000256" key="2">
    <source>
        <dbReference type="ARBA" id="ARBA00022485"/>
    </source>
</evidence>
<evidence type="ECO:0000256" key="1">
    <source>
        <dbReference type="ARBA" id="ARBA00004196"/>
    </source>
</evidence>
<protein>
    <submittedName>
        <fullName evidence="8">Formate dehydrogenase iron-sulfur subunit</fullName>
    </submittedName>
</protein>
<keyword evidence="2" id="KW-0004">4Fe-4S</keyword>
<dbReference type="InterPro" id="IPR051555">
    <property type="entry name" value="FDH_Electron_Transfer_Unit"/>
</dbReference>
<name>A0A1H7WRH9_9BACT</name>
<evidence type="ECO:0000256" key="3">
    <source>
        <dbReference type="ARBA" id="ARBA00022723"/>
    </source>
</evidence>
<evidence type="ECO:0000313" key="9">
    <source>
        <dbReference type="Proteomes" id="UP000198744"/>
    </source>
</evidence>
<dbReference type="GO" id="GO:0051539">
    <property type="term" value="F:4 iron, 4 sulfur cluster binding"/>
    <property type="evidence" value="ECO:0007669"/>
    <property type="project" value="UniProtKB-KW"/>
</dbReference>
<dbReference type="STRING" id="43775.SAMN04489760_107136"/>
<evidence type="ECO:0000256" key="6">
    <source>
        <dbReference type="ARBA" id="ARBA00023014"/>
    </source>
</evidence>
<dbReference type="Proteomes" id="UP000198744">
    <property type="component" value="Unassembled WGS sequence"/>
</dbReference>
<dbReference type="Gene3D" id="3.30.70.20">
    <property type="match status" value="2"/>
</dbReference>
<dbReference type="PROSITE" id="PS00198">
    <property type="entry name" value="4FE4S_FER_1"/>
    <property type="match status" value="1"/>
</dbReference>
<keyword evidence="3" id="KW-0479">Metal-binding</keyword>
<accession>A0A1H7WRH9</accession>
<evidence type="ECO:0000256" key="5">
    <source>
        <dbReference type="ARBA" id="ARBA00023004"/>
    </source>
</evidence>
<reference evidence="8 9" key="1">
    <citation type="submission" date="2016-10" db="EMBL/GenBank/DDBJ databases">
        <authorList>
            <person name="de Groot N.N."/>
        </authorList>
    </citation>
    <scope>NUCLEOTIDE SEQUENCE [LARGE SCALE GENOMIC DNA]</scope>
    <source>
        <strain evidence="8 9">DSM 8423</strain>
    </source>
</reference>
<dbReference type="RefSeq" id="WP_093882990.1">
    <property type="nucleotide sequence ID" value="NZ_FOBS01000007.1"/>
</dbReference>
<proteinExistence type="predicted"/>
<keyword evidence="6" id="KW-0411">Iron-sulfur</keyword>
<keyword evidence="9" id="KW-1185">Reference proteome</keyword>
<evidence type="ECO:0000256" key="4">
    <source>
        <dbReference type="ARBA" id="ARBA00022737"/>
    </source>
</evidence>
<comment type="subcellular location">
    <subcellularLocation>
        <location evidence="1">Cell envelope</location>
    </subcellularLocation>
</comment>
<sequence>MKEYAILLDNTFCTGCNTCGYRCVQEFRYHNQAAKGLFRTFVTVNDEGLYQKRCMHCLDPQCVKNCPVKALTKSEYGPVLYNAEICIGCQMCTKVCPFHVPQFDEAARKIVKCSMCAHRLGEGKQPACVEVCPTGALQFGDFQTMKSRAVKMAKERNLILYGYEENGGTHLFVLDKKSPVTAGYPKVAKMPLKVSSLSTGDTMTVPTVAAAFAVAGFKKFSDRRTRIEEEQKEKSK</sequence>
<feature type="domain" description="4Fe-4S ferredoxin-type" evidence="7">
    <location>
        <begin position="77"/>
        <end position="106"/>
    </location>
</feature>
<keyword evidence="4" id="KW-0677">Repeat</keyword>
<dbReference type="OrthoDB" id="9789030at2"/>
<gene>
    <name evidence="8" type="ORF">SAMN04489760_107136</name>
</gene>
<dbReference type="SUPFAM" id="SSF54862">
    <property type="entry name" value="4Fe-4S ferredoxins"/>
    <property type="match status" value="1"/>
</dbReference>
<dbReference type="PANTHER" id="PTHR43545:SF4">
    <property type="entry name" value="IRON-SULFUR PROTEIN"/>
    <property type="match status" value="1"/>
</dbReference>
<dbReference type="InterPro" id="IPR017900">
    <property type="entry name" value="4Fe4S_Fe_S_CS"/>
</dbReference>
<organism evidence="8 9">
    <name type="scientific">Syntrophus gentianae</name>
    <dbReference type="NCBI Taxonomy" id="43775"/>
    <lineage>
        <taxon>Bacteria</taxon>
        <taxon>Pseudomonadati</taxon>
        <taxon>Thermodesulfobacteriota</taxon>
        <taxon>Syntrophia</taxon>
        <taxon>Syntrophales</taxon>
        <taxon>Syntrophaceae</taxon>
        <taxon>Syntrophus</taxon>
    </lineage>
</organism>
<dbReference type="PANTHER" id="PTHR43545">
    <property type="entry name" value="FORMATE DEHYDROGENASE, NITRATE-INDUCIBLE, IRON-SULFUR SUBUNIT"/>
    <property type="match status" value="1"/>
</dbReference>
<dbReference type="EMBL" id="FOBS01000007">
    <property type="protein sequence ID" value="SEM24083.1"/>
    <property type="molecule type" value="Genomic_DNA"/>
</dbReference>